<dbReference type="Pfam" id="PF08291">
    <property type="entry name" value="Peptidase_M15_3"/>
    <property type="match status" value="1"/>
</dbReference>
<dbReference type="OrthoDB" id="177147at2"/>
<feature type="domain" description="Tape measure protein N-terminal" evidence="3">
    <location>
        <begin position="74"/>
        <end position="269"/>
    </location>
</feature>
<feature type="domain" description="Peptidase M15A C-terminal" evidence="2">
    <location>
        <begin position="807"/>
        <end position="842"/>
    </location>
</feature>
<evidence type="ECO:0000256" key="1">
    <source>
        <dbReference type="SAM" id="Phobius"/>
    </source>
</evidence>
<dbReference type="Gene3D" id="3.30.1380.10">
    <property type="match status" value="1"/>
</dbReference>
<keyword evidence="1" id="KW-0812">Transmembrane</keyword>
<evidence type="ECO:0000259" key="3">
    <source>
        <dbReference type="Pfam" id="PF20155"/>
    </source>
</evidence>
<reference evidence="4 5" key="1">
    <citation type="submission" date="2018-08" db="EMBL/GenBank/DDBJ databases">
        <title>Isolation, diversity and antifungal activity of Actinobacteria from cow dung.</title>
        <authorList>
            <person name="Ling L."/>
        </authorList>
    </citation>
    <scope>NUCLEOTIDE SEQUENCE [LARGE SCALE GENOMIC DNA]</scope>
    <source>
        <strain evidence="4 5">NEAU-LLE</strain>
    </source>
</reference>
<dbReference type="NCBIfam" id="TIGR02675">
    <property type="entry name" value="tape_meas_nterm"/>
    <property type="match status" value="1"/>
</dbReference>
<keyword evidence="5" id="KW-1185">Reference proteome</keyword>
<evidence type="ECO:0000313" key="5">
    <source>
        <dbReference type="Proteomes" id="UP000262172"/>
    </source>
</evidence>
<dbReference type="InterPro" id="IPR013230">
    <property type="entry name" value="Peptidase_M15A_C"/>
</dbReference>
<dbReference type="Proteomes" id="UP000262172">
    <property type="component" value="Unassembled WGS sequence"/>
</dbReference>
<comment type="caution">
    <text evidence="4">The sequence shown here is derived from an EMBL/GenBank/DDBJ whole genome shotgun (WGS) entry which is preliminary data.</text>
</comment>
<dbReference type="InterPro" id="IPR009045">
    <property type="entry name" value="Zn_M74/Hedgehog-like"/>
</dbReference>
<feature type="transmembrane region" description="Helical" evidence="1">
    <location>
        <begin position="363"/>
        <end position="381"/>
    </location>
</feature>
<proteinExistence type="predicted"/>
<organism evidence="4 5">
    <name type="scientific">Microbacterium bovistercoris</name>
    <dbReference type="NCBI Taxonomy" id="2293570"/>
    <lineage>
        <taxon>Bacteria</taxon>
        <taxon>Bacillati</taxon>
        <taxon>Actinomycetota</taxon>
        <taxon>Actinomycetes</taxon>
        <taxon>Micrococcales</taxon>
        <taxon>Microbacteriaceae</taxon>
        <taxon>Microbacterium</taxon>
    </lineage>
</organism>
<sequence>MATGAEIANAYVSLTVKMPGLKGDLTKVLSGPEVKSTLAGSGKSMGAVLAGAVGGAVAAVTSKAIGTVMESIDGAIRRVDTMNNFPKIMQNLGFSAKDASKSIKLMSDKLTGLPTSLDAMAGMVQQLAPLTGGLKSATDLSLALNNALLAGGKSTDIQANALEQYVQQLAVGKVDMAAWRSLVSAMPGQMDQLSKSLLGGTAKQTDLYAAMQSGKLSFDQFNGAILDLNKNGFGKYASFAAQAKDATQGIATAQTNLGTAVTRGLANIIQKFQPQITAAFAAVTAAVNDTFKAISATFHWIGANLDWLAPLGVGLGVATGGFVAMGAASTVAAAGGLAKWIAATKLGTGIQLAFNAVMNANPIMLIVSAISALVAGLVYFFTQTKLGKEIWANFTRFLGEAWANIQAFFTSAWENVIQPVFKAIGEIATWLWETILKPVFDFIAGAVQLIGGVFKFYFDLIVNYFRLWGAIAMWLWDNALKPAINAIGAAFNWLWTNAIKPVIDAIVTAAQWLWTNGIKPYFDLIGLGIRTLGAGFDWLYRNAVKPAWDAISGALQAGWAWIEKNVFAPFKTGIDLVAKGFEIAKASIAKTWDGIKQAAAVPINFVLDTVWNNGLRSFWNDLVTNLGLKDMKLPKAPLVKFASGGVLPGYTPGRDVHEFWSPTGGRLALSGGEAIMRPEFTRAVGGAAGVARLNMLARSGAAFKNGGVWGDFGNFAGDVWDNIASAAQVAGEFLANPMKAIQKHVIDGIIRPLMGGQNLFGKAVGQLPINLVKQLAKNFGGGAGAGKAGTGWQAMWNLIKANIPGAVMTGNYRSPSRNAAVGGAKGSYHMQGRAIDLIPASMAMFNAVKRLFPNATELIYTPAGRAQLRNGRPFAGWSDAVKRQHYNHVHLAMAGGGVIPQLFDQGGWLPHGGVAVNRSGKPEPVLTNDQWRAMGRGLQAGDRLRLVVDGREFNAYVDDRVDGILDASFDSPQQTTSEFGK</sequence>
<evidence type="ECO:0000313" key="4">
    <source>
        <dbReference type="EMBL" id="REJ06296.1"/>
    </source>
</evidence>
<protein>
    <submittedName>
        <fullName evidence="4">Uncharacterized protein</fullName>
    </submittedName>
</protein>
<keyword evidence="1" id="KW-1133">Transmembrane helix</keyword>
<accession>A0A371NUZ9</accession>
<dbReference type="EMBL" id="QUAB01000036">
    <property type="protein sequence ID" value="REJ06296.1"/>
    <property type="molecule type" value="Genomic_DNA"/>
</dbReference>
<dbReference type="Pfam" id="PF20155">
    <property type="entry name" value="TMP_3"/>
    <property type="match status" value="1"/>
</dbReference>
<evidence type="ECO:0000259" key="2">
    <source>
        <dbReference type="Pfam" id="PF08291"/>
    </source>
</evidence>
<name>A0A371NUZ9_9MICO</name>
<dbReference type="AlphaFoldDB" id="A0A371NUZ9"/>
<keyword evidence="1" id="KW-0472">Membrane</keyword>
<dbReference type="SUPFAM" id="SSF55166">
    <property type="entry name" value="Hedgehog/DD-peptidase"/>
    <property type="match status" value="1"/>
</dbReference>
<dbReference type="InterPro" id="IPR013491">
    <property type="entry name" value="Tape_meas_N"/>
</dbReference>
<gene>
    <name evidence="4" type="ORF">DY023_06605</name>
</gene>